<accession>A0ABN6VU04</accession>
<feature type="domain" description="Actin homologue MreB-like C-terminal" evidence="1">
    <location>
        <begin position="153"/>
        <end position="277"/>
    </location>
</feature>
<keyword evidence="3" id="KW-1185">Reference proteome</keyword>
<protein>
    <recommendedName>
        <fullName evidence="1">Actin homologue MreB-like C-terminal domain-containing protein</fullName>
    </recommendedName>
</protein>
<proteinExistence type="predicted"/>
<name>A0ABN6VU04_9BACT</name>
<dbReference type="InterPro" id="IPR043129">
    <property type="entry name" value="ATPase_NBD"/>
</dbReference>
<dbReference type="CDD" id="cd10227">
    <property type="entry name" value="ASKHA_NBD_ParM-like"/>
    <property type="match status" value="1"/>
</dbReference>
<dbReference type="Proteomes" id="UP001317705">
    <property type="component" value="Chromosome"/>
</dbReference>
<dbReference type="InterPro" id="IPR049067">
    <property type="entry name" value="MreB-like_C"/>
</dbReference>
<dbReference type="EMBL" id="AP027151">
    <property type="protein sequence ID" value="BDV41505.1"/>
    <property type="molecule type" value="Genomic_DNA"/>
</dbReference>
<evidence type="ECO:0000259" key="1">
    <source>
        <dbReference type="Pfam" id="PF21522"/>
    </source>
</evidence>
<dbReference type="Gene3D" id="3.30.420.40">
    <property type="match status" value="1"/>
</dbReference>
<dbReference type="SUPFAM" id="SSF53067">
    <property type="entry name" value="Actin-like ATPase domain"/>
    <property type="match status" value="1"/>
</dbReference>
<reference evidence="2 3" key="1">
    <citation type="submission" date="2022-12" db="EMBL/GenBank/DDBJ databases">
        <title>Polyphasic characterization of Geotalea uranireducens NIT-SL11 newly isolated from a complex of sewage sludge and microbially reduced graphene oxide.</title>
        <authorList>
            <person name="Xie L."/>
            <person name="Yoshida N."/>
            <person name="Meng L."/>
        </authorList>
    </citation>
    <scope>NUCLEOTIDE SEQUENCE [LARGE SCALE GENOMIC DNA]</scope>
    <source>
        <strain evidence="2 3">NIT-SL11</strain>
    </source>
</reference>
<dbReference type="Pfam" id="PF21522">
    <property type="entry name" value="MreB-like_C"/>
    <property type="match status" value="1"/>
</dbReference>
<evidence type="ECO:0000313" key="3">
    <source>
        <dbReference type="Proteomes" id="UP001317705"/>
    </source>
</evidence>
<organism evidence="2 3">
    <name type="scientific">Geotalea uraniireducens</name>
    <dbReference type="NCBI Taxonomy" id="351604"/>
    <lineage>
        <taxon>Bacteria</taxon>
        <taxon>Pseudomonadati</taxon>
        <taxon>Thermodesulfobacteriota</taxon>
        <taxon>Desulfuromonadia</taxon>
        <taxon>Geobacterales</taxon>
        <taxon>Geobacteraceae</taxon>
        <taxon>Geotalea</taxon>
    </lineage>
</organism>
<gene>
    <name evidence="2" type="ORF">GURASL_04280</name>
</gene>
<sequence length="305" mass="33383">MFPINDTIREANMNVLVCDLGFSSAKWIYGERKGRIISAFRYDGDNLLIGEEALLSSGSSYLKTMEELGRYYPVFVEHCQQIAETSGEMVLAVGLPYSYWLEQNKPGGAVPAIAKALSGGAISDVAVFPQGLGGIRDYLDQASERPDGNVLGIDIGFNTVIVTLFSPARRQIIYGKTLNKRGVHQMATSFLLPRIKNLAPSGTFTPVEIAFLIEKGYLQYGFERHDVTREIHEAGVAYVEHILKDVQGELQAHVGMHADFNRVLLFGGGAALLKDDFPAKNIEVVILPEPEFANARGFLSLAGGK</sequence>
<evidence type="ECO:0000313" key="2">
    <source>
        <dbReference type="EMBL" id="BDV41505.1"/>
    </source>
</evidence>